<feature type="signal peptide" evidence="1">
    <location>
        <begin position="1"/>
        <end position="17"/>
    </location>
</feature>
<evidence type="ECO:0000313" key="5">
    <source>
        <dbReference type="EMBL" id="CAA6819368.1"/>
    </source>
</evidence>
<dbReference type="Pfam" id="PF25225">
    <property type="entry name" value="DUF7843"/>
    <property type="match status" value="1"/>
</dbReference>
<proteinExistence type="predicted"/>
<organism evidence="5">
    <name type="scientific">uncultured Sulfurovum sp</name>
    <dbReference type="NCBI Taxonomy" id="269237"/>
    <lineage>
        <taxon>Bacteria</taxon>
        <taxon>Pseudomonadati</taxon>
        <taxon>Campylobacterota</taxon>
        <taxon>Epsilonproteobacteria</taxon>
        <taxon>Campylobacterales</taxon>
        <taxon>Sulfurovaceae</taxon>
        <taxon>Sulfurovum</taxon>
        <taxon>environmental samples</taxon>
    </lineage>
</organism>
<evidence type="ECO:0000259" key="3">
    <source>
        <dbReference type="Pfam" id="PF25222"/>
    </source>
</evidence>
<gene>
    <name evidence="5" type="ORF">HELGO_WM5017</name>
</gene>
<evidence type="ECO:0000259" key="4">
    <source>
        <dbReference type="Pfam" id="PF25225"/>
    </source>
</evidence>
<feature type="domain" description="DUF7840" evidence="3">
    <location>
        <begin position="425"/>
        <end position="585"/>
    </location>
</feature>
<feature type="domain" description="Lnb N-terminal periplasmic" evidence="2">
    <location>
        <begin position="120"/>
        <end position="262"/>
    </location>
</feature>
<keyword evidence="1" id="KW-0732">Signal</keyword>
<protein>
    <submittedName>
        <fullName evidence="5">Uncharacterized protein</fullName>
    </submittedName>
</protein>
<dbReference type="EMBL" id="CACVAU010000055">
    <property type="protein sequence ID" value="CAA6819368.1"/>
    <property type="molecule type" value="Genomic_DNA"/>
</dbReference>
<reference evidence="5" key="1">
    <citation type="submission" date="2020-01" db="EMBL/GenBank/DDBJ databases">
        <authorList>
            <person name="Meier V. D."/>
            <person name="Meier V D."/>
        </authorList>
    </citation>
    <scope>NUCLEOTIDE SEQUENCE</scope>
    <source>
        <strain evidence="5">HLG_WM_MAG_05</strain>
    </source>
</reference>
<name>A0A6S6TT10_9BACT</name>
<feature type="chain" id="PRO_5028344022" evidence="1">
    <location>
        <begin position="18"/>
        <end position="588"/>
    </location>
</feature>
<feature type="domain" description="DUF7843" evidence="4">
    <location>
        <begin position="27"/>
        <end position="97"/>
    </location>
</feature>
<sequence>MKLFLLCLLMFMTLLRAEVISESKLEELSQHATWLKLLHFKDGKSTIVDEHFFLDDEGHLSSKKELNATIYAYFDALKKTEKQPLCRYPARYYWLSTYVKLKNYAQVSRQCTELNKWSLLENTDSISVIFVSGYLGNPASAFGHSFIKVNQSENIDDNLFDTSISYGALLPPKYTMPEYIVNGIFGGYTAAYSDKYYYNQDITYSNQEYRDMWEYRLDLSDAQKKLFLLHAWELMGKKFQYFFFNRNCGYKVSEFLELVYNHKIIDRARFWYAPIETFYKLKELESTGNLLIEKVKYIPSKQQQLYAHYKGLDEGEKKIVQKLIENNLTVIPKEFEPLSKNKKANALDFVLAYKKYKEPKSLHRALLLSRLRFPIRTDKINRPKNKVDITEYNKPNYLALMLEKEGLNLHWSPFALEKDAYNDLEGDELVVFDTKLKLTKENIELSKFDLIRIQKLQTQELPFEEENLFSWNLHIGMHKLEERDYFAKAGVGFAWQLFDNTKVFSMVDVALHSIKGRYRSTPKLGLFNNFNKLRLFTTLGYEKNFMNGHVQKVINMNGQYKMNHDFSFVLDYGFNKTENLELGIQWFY</sequence>
<dbReference type="InterPro" id="IPR025178">
    <property type="entry name" value="Lnb_N"/>
</dbReference>
<dbReference type="Pfam" id="PF13387">
    <property type="entry name" value="Lnb_N"/>
    <property type="match status" value="1"/>
</dbReference>
<evidence type="ECO:0000259" key="2">
    <source>
        <dbReference type="Pfam" id="PF13387"/>
    </source>
</evidence>
<dbReference type="AlphaFoldDB" id="A0A6S6TT10"/>
<evidence type="ECO:0000256" key="1">
    <source>
        <dbReference type="SAM" id="SignalP"/>
    </source>
</evidence>
<dbReference type="InterPro" id="IPR057165">
    <property type="entry name" value="DUF7843"/>
</dbReference>
<dbReference type="Pfam" id="PF25222">
    <property type="entry name" value="DUF7840"/>
    <property type="match status" value="1"/>
</dbReference>
<accession>A0A6S6TT10</accession>
<dbReference type="InterPro" id="IPR057162">
    <property type="entry name" value="DUF7840"/>
</dbReference>